<dbReference type="Proteomes" id="UP001501594">
    <property type="component" value="Unassembled WGS sequence"/>
</dbReference>
<dbReference type="InterPro" id="IPR004474">
    <property type="entry name" value="LytR_CpsA_psr"/>
</dbReference>
<evidence type="ECO:0000259" key="3">
    <source>
        <dbReference type="Pfam" id="PF03816"/>
    </source>
</evidence>
<dbReference type="PANTHER" id="PTHR33392">
    <property type="entry name" value="POLYISOPRENYL-TEICHOIC ACID--PEPTIDOGLYCAN TEICHOIC ACID TRANSFERASE TAGU"/>
    <property type="match status" value="1"/>
</dbReference>
<organism evidence="4 5">
    <name type="scientific">Frondihabitans peucedani</name>
    <dbReference type="NCBI Taxonomy" id="598626"/>
    <lineage>
        <taxon>Bacteria</taxon>
        <taxon>Bacillati</taxon>
        <taxon>Actinomycetota</taxon>
        <taxon>Actinomycetes</taxon>
        <taxon>Micrococcales</taxon>
        <taxon>Microbacteriaceae</taxon>
        <taxon>Frondihabitans</taxon>
    </lineage>
</organism>
<gene>
    <name evidence="4" type="ORF">GCM10022256_20420</name>
</gene>
<feature type="compositionally biased region" description="Polar residues" evidence="2">
    <location>
        <begin position="388"/>
        <end position="403"/>
    </location>
</feature>
<dbReference type="Gene3D" id="3.40.630.190">
    <property type="entry name" value="LCP protein"/>
    <property type="match status" value="1"/>
</dbReference>
<dbReference type="Pfam" id="PF03816">
    <property type="entry name" value="LytR_cpsA_psr"/>
    <property type="match status" value="1"/>
</dbReference>
<protein>
    <submittedName>
        <fullName evidence="4">LCP family protein</fullName>
    </submittedName>
</protein>
<dbReference type="EMBL" id="BAABAU010000001">
    <property type="protein sequence ID" value="GAA4266430.1"/>
    <property type="molecule type" value="Genomic_DNA"/>
</dbReference>
<evidence type="ECO:0000313" key="5">
    <source>
        <dbReference type="Proteomes" id="UP001501594"/>
    </source>
</evidence>
<evidence type="ECO:0000256" key="1">
    <source>
        <dbReference type="ARBA" id="ARBA00006068"/>
    </source>
</evidence>
<proteinExistence type="inferred from homology"/>
<evidence type="ECO:0000256" key="2">
    <source>
        <dbReference type="SAM" id="MobiDB-lite"/>
    </source>
</evidence>
<keyword evidence="5" id="KW-1185">Reference proteome</keyword>
<reference evidence="5" key="1">
    <citation type="journal article" date="2019" name="Int. J. Syst. Evol. Microbiol.">
        <title>The Global Catalogue of Microorganisms (GCM) 10K type strain sequencing project: providing services to taxonomists for standard genome sequencing and annotation.</title>
        <authorList>
            <consortium name="The Broad Institute Genomics Platform"/>
            <consortium name="The Broad Institute Genome Sequencing Center for Infectious Disease"/>
            <person name="Wu L."/>
            <person name="Ma J."/>
        </authorList>
    </citation>
    <scope>NUCLEOTIDE SEQUENCE [LARGE SCALE GENOMIC DNA]</scope>
    <source>
        <strain evidence="5">JCM 17442</strain>
    </source>
</reference>
<feature type="region of interest" description="Disordered" evidence="2">
    <location>
        <begin position="319"/>
        <end position="403"/>
    </location>
</feature>
<feature type="compositionally biased region" description="Low complexity" evidence="2">
    <location>
        <begin position="352"/>
        <end position="387"/>
    </location>
</feature>
<dbReference type="InterPro" id="IPR050922">
    <property type="entry name" value="LytR/CpsA/Psr_CW_biosynth"/>
</dbReference>
<feature type="compositionally biased region" description="Low complexity" evidence="2">
    <location>
        <begin position="319"/>
        <end position="345"/>
    </location>
</feature>
<feature type="domain" description="Cell envelope-related transcriptional attenuator" evidence="3">
    <location>
        <begin position="71"/>
        <end position="226"/>
    </location>
</feature>
<comment type="caution">
    <text evidence="4">The sequence shown here is derived from an EMBL/GenBank/DDBJ whole genome shotgun (WGS) entry which is preliminary data.</text>
</comment>
<dbReference type="NCBIfam" id="TIGR00350">
    <property type="entry name" value="lytR_cpsA_psr"/>
    <property type="match status" value="1"/>
</dbReference>
<accession>A0ABP8E2G3</accession>
<evidence type="ECO:0000313" key="4">
    <source>
        <dbReference type="EMBL" id="GAA4266430.1"/>
    </source>
</evidence>
<sequence>MSLVSVGGVAAFAGISLKTQIKSVSIGAKDDRIAESTSIGAIEGGANILLVGSDTRVGQTDVAAGVADGSRNDVTILIHLSADHTQMTAVSFPRDLMVDLPSCTGTNGATFPAADYQQFNTSLGEGLGCTVATVESMTGLTIPYAAEITFDGVIEMSNAIGGVDVCVARPIDDSDSGLVLSAGTHTLQGLQALEFLRTRHGVGDGSDLARISSQQVFLSAMMRKIVSSGTLGNPVKLYGLASAAVKNMTLSKSLGDTDTMVELGLALKGIDLSKVLFVQYPTATDPENSNRVVADESSATILNADLKSDTKFTLGANSTGRASAAEGSSGTASSGTTSSGTTSSGTAGGTASGSAGSGTAATSSPTATPSSSATSSPAATSSTLPSTITGQAASEATCSVGNG</sequence>
<name>A0ABP8E2G3_9MICO</name>
<comment type="similarity">
    <text evidence="1">Belongs to the LytR/CpsA/Psr (LCP) family.</text>
</comment>
<dbReference type="PANTHER" id="PTHR33392:SF6">
    <property type="entry name" value="POLYISOPRENYL-TEICHOIC ACID--PEPTIDOGLYCAN TEICHOIC ACID TRANSFERASE TAGU"/>
    <property type="match status" value="1"/>
</dbReference>